<dbReference type="SMART" id="SM00062">
    <property type="entry name" value="PBPb"/>
    <property type="match status" value="1"/>
</dbReference>
<feature type="domain" description="Solute-binding protein family 3/N-terminal" evidence="3">
    <location>
        <begin position="44"/>
        <end position="276"/>
    </location>
</feature>
<gene>
    <name evidence="4" type="ordered locus">KKY_2361</name>
</gene>
<dbReference type="EMBL" id="CP003075">
    <property type="protein sequence ID" value="AEQ52370.1"/>
    <property type="molecule type" value="Genomic_DNA"/>
</dbReference>
<dbReference type="PANTHER" id="PTHR35936">
    <property type="entry name" value="MEMBRANE-BOUND LYTIC MUREIN TRANSGLYCOSYLASE F"/>
    <property type="match status" value="1"/>
</dbReference>
<dbReference type="HOGENOM" id="CLU_019602_18_1_5"/>
<evidence type="ECO:0000313" key="5">
    <source>
        <dbReference type="Proteomes" id="UP000008850"/>
    </source>
</evidence>
<evidence type="ECO:0000259" key="3">
    <source>
        <dbReference type="SMART" id="SM00062"/>
    </source>
</evidence>
<sequence>MDYIRSASGLVAMTLGLCLGVATANAQDNMGVELLPDDIRDAGVLNVGSQQTFPPVEYKEPGASEVVGVSADLLAEISSRLGLELNYIHGEYASLIPGLESQRFDVASGGISDTLEREQTVDFVNYMMSGGSILVRAEDAESYQTIADFCGGTVAMLLGSNTIMAALETANQECEAAGEEPFTIDQLPSAPDARAQLDLGRVDGYLGDFPALVYFISNAPGDYAIAGGNYILTPYVTSWAFSKEDTALRDAVQATAQAMLEDGTYRDLLAKWGLEGGALPEITVNLPASERN</sequence>
<accession>G4R8C6</accession>
<protein>
    <submittedName>
        <fullName evidence="4">ABC transporter substrate-binding protein</fullName>
    </submittedName>
</protein>
<dbReference type="STRING" id="1082931.KKY_2361"/>
<dbReference type="KEGG" id="phl:KKY_2361"/>
<evidence type="ECO:0000313" key="4">
    <source>
        <dbReference type="EMBL" id="AEQ52370.1"/>
    </source>
</evidence>
<feature type="chain" id="PRO_5003467814" evidence="2">
    <location>
        <begin position="27"/>
        <end position="292"/>
    </location>
</feature>
<dbReference type="eggNOG" id="COG0834">
    <property type="taxonomic scope" value="Bacteria"/>
</dbReference>
<dbReference type="RefSeq" id="WP_014131519.1">
    <property type="nucleotide sequence ID" value="NC_016078.1"/>
</dbReference>
<evidence type="ECO:0000256" key="1">
    <source>
        <dbReference type="ARBA" id="ARBA00022729"/>
    </source>
</evidence>
<dbReference type="InterPro" id="IPR001638">
    <property type="entry name" value="Solute-binding_3/MltF_N"/>
</dbReference>
<proteinExistence type="predicted"/>
<feature type="signal peptide" evidence="2">
    <location>
        <begin position="1"/>
        <end position="26"/>
    </location>
</feature>
<dbReference type="PANTHER" id="PTHR35936:SF17">
    <property type="entry name" value="ARGININE-BINDING EXTRACELLULAR PROTEIN ARTP"/>
    <property type="match status" value="1"/>
</dbReference>
<dbReference type="Proteomes" id="UP000008850">
    <property type="component" value="Chromosome"/>
</dbReference>
<dbReference type="CDD" id="cd01004">
    <property type="entry name" value="PBP2_MidA_like"/>
    <property type="match status" value="1"/>
</dbReference>
<dbReference type="AlphaFoldDB" id="G4R8C6"/>
<keyword evidence="5" id="KW-1185">Reference proteome</keyword>
<dbReference type="SUPFAM" id="SSF53850">
    <property type="entry name" value="Periplasmic binding protein-like II"/>
    <property type="match status" value="1"/>
</dbReference>
<name>G4R8C6_PELHB</name>
<evidence type="ECO:0000256" key="2">
    <source>
        <dbReference type="SAM" id="SignalP"/>
    </source>
</evidence>
<organism evidence="4 5">
    <name type="scientific">Pelagibacterium halotolerans (strain DSM 22347 / JCM 15775 / CGMCC 1.7692 / B2)</name>
    <dbReference type="NCBI Taxonomy" id="1082931"/>
    <lineage>
        <taxon>Bacteria</taxon>
        <taxon>Pseudomonadati</taxon>
        <taxon>Pseudomonadota</taxon>
        <taxon>Alphaproteobacteria</taxon>
        <taxon>Hyphomicrobiales</taxon>
        <taxon>Devosiaceae</taxon>
        <taxon>Pelagibacterium</taxon>
    </lineage>
</organism>
<reference evidence="4 5" key="1">
    <citation type="journal article" date="2012" name="J. Bacteriol.">
        <title>Complete genome sequence of Pelagibacterium halotolerans B2T.</title>
        <authorList>
            <person name="Huo Y.Y."/>
            <person name="Cheng H."/>
            <person name="Han X.F."/>
            <person name="Jiang X.W."/>
            <person name="Sun C."/>
            <person name="Zhang X.Q."/>
            <person name="Zhu X.F."/>
            <person name="Liu Y.F."/>
            <person name="Li P.F."/>
            <person name="Ni P.X."/>
            <person name="Wu M."/>
        </authorList>
    </citation>
    <scope>NUCLEOTIDE SEQUENCE [LARGE SCALE GENOMIC DNA]</scope>
    <source>
        <strain evidence="5">DSM 22347 / JCM 15775 / CGMCC 1.7692 / B2</strain>
    </source>
</reference>
<keyword evidence="1 2" id="KW-0732">Signal</keyword>
<dbReference type="Pfam" id="PF00497">
    <property type="entry name" value="SBP_bac_3"/>
    <property type="match status" value="1"/>
</dbReference>
<dbReference type="Gene3D" id="3.40.190.10">
    <property type="entry name" value="Periplasmic binding protein-like II"/>
    <property type="match status" value="2"/>
</dbReference>